<reference evidence="7 8" key="1">
    <citation type="submission" date="2019-03" db="EMBL/GenBank/DDBJ databases">
        <title>Genomic Encyclopedia of Type Strains, Phase IV (KMG-IV): sequencing the most valuable type-strain genomes for metagenomic binning, comparative biology and taxonomic classification.</title>
        <authorList>
            <person name="Goeker M."/>
        </authorList>
    </citation>
    <scope>NUCLEOTIDE SEQUENCE [LARGE SCALE GENOMIC DNA]</scope>
    <source>
        <strain evidence="7 8">LX-B</strain>
    </source>
</reference>
<feature type="transmembrane region" description="Helical" evidence="6">
    <location>
        <begin position="46"/>
        <end position="70"/>
    </location>
</feature>
<dbReference type="RefSeq" id="WP_132015693.1">
    <property type="nucleotide sequence ID" value="NZ_SLUN01000025.1"/>
</dbReference>
<evidence type="ECO:0000256" key="2">
    <source>
        <dbReference type="ARBA" id="ARBA00010350"/>
    </source>
</evidence>
<feature type="transmembrane region" description="Helical" evidence="6">
    <location>
        <begin position="164"/>
        <end position="183"/>
    </location>
</feature>
<dbReference type="AlphaFoldDB" id="A0A4R1R9P0"/>
<gene>
    <name evidence="7" type="ORF">EDC14_102525</name>
</gene>
<accession>A0A4R1R9P0</accession>
<keyword evidence="8" id="KW-1185">Reference proteome</keyword>
<comment type="caution">
    <text evidence="7">The sequence shown here is derived from an EMBL/GenBank/DDBJ whole genome shotgun (WGS) entry which is preliminary data.</text>
</comment>
<dbReference type="EMBL" id="SLUN01000025">
    <property type="protein sequence ID" value="TCL62406.1"/>
    <property type="molecule type" value="Genomic_DNA"/>
</dbReference>
<evidence type="ECO:0000313" key="8">
    <source>
        <dbReference type="Proteomes" id="UP000295008"/>
    </source>
</evidence>
<protein>
    <recommendedName>
        <fullName evidence="9">Modulator of FtsH protease</fullName>
    </recommendedName>
</protein>
<feature type="transmembrane region" description="Helical" evidence="6">
    <location>
        <begin position="204"/>
        <end position="227"/>
    </location>
</feature>
<evidence type="ECO:0000256" key="6">
    <source>
        <dbReference type="RuleBase" id="RU004379"/>
    </source>
</evidence>
<evidence type="ECO:0000256" key="3">
    <source>
        <dbReference type="ARBA" id="ARBA00022692"/>
    </source>
</evidence>
<name>A0A4R1R9P0_HYDET</name>
<feature type="transmembrane region" description="Helical" evidence="6">
    <location>
        <begin position="110"/>
        <end position="130"/>
    </location>
</feature>
<comment type="subcellular location">
    <subcellularLocation>
        <location evidence="1">Membrane</location>
        <topology evidence="1">Multi-pass membrane protein</topology>
    </subcellularLocation>
</comment>
<feature type="transmembrane region" description="Helical" evidence="6">
    <location>
        <begin position="82"/>
        <end position="104"/>
    </location>
</feature>
<dbReference type="InterPro" id="IPR006214">
    <property type="entry name" value="Bax_inhibitor_1-related"/>
</dbReference>
<dbReference type="CDD" id="cd10432">
    <property type="entry name" value="BI-1-like_bacterial"/>
    <property type="match status" value="1"/>
</dbReference>
<organism evidence="7 8">
    <name type="scientific">Hydrogenispora ethanolica</name>
    <dbReference type="NCBI Taxonomy" id="1082276"/>
    <lineage>
        <taxon>Bacteria</taxon>
        <taxon>Bacillati</taxon>
        <taxon>Bacillota</taxon>
        <taxon>Hydrogenispora</taxon>
    </lineage>
</organism>
<proteinExistence type="inferred from homology"/>
<evidence type="ECO:0000256" key="1">
    <source>
        <dbReference type="ARBA" id="ARBA00004141"/>
    </source>
</evidence>
<keyword evidence="4 6" id="KW-1133">Transmembrane helix</keyword>
<dbReference type="GO" id="GO:0005886">
    <property type="term" value="C:plasma membrane"/>
    <property type="evidence" value="ECO:0007669"/>
    <property type="project" value="TreeGrafter"/>
</dbReference>
<keyword evidence="3 6" id="KW-0812">Transmembrane</keyword>
<feature type="transmembrane region" description="Helical" evidence="6">
    <location>
        <begin position="20"/>
        <end position="40"/>
    </location>
</feature>
<keyword evidence="5 6" id="KW-0472">Membrane</keyword>
<dbReference type="PANTHER" id="PTHR23291:SF50">
    <property type="entry name" value="PROTEIN LIFEGUARD 4"/>
    <property type="match status" value="1"/>
</dbReference>
<evidence type="ECO:0000313" key="7">
    <source>
        <dbReference type="EMBL" id="TCL62406.1"/>
    </source>
</evidence>
<evidence type="ECO:0008006" key="9">
    <source>
        <dbReference type="Google" id="ProtNLM"/>
    </source>
</evidence>
<sequence>MSAETIILTREQVQQRTFIAQVYAWMTFALGITALVAWFVQATPELLTAILGNSWTFIGLLIAELLLVIFLTKAIDRLSGQVATFVFFAYAMLNGVTFAAIFLVYTMSSIAATFWITAATFGAMSFYGYITKRDLTSIGNFCGMALLGLIVATLVNLFFQNNMIYWITTYAGVLIFVGLTAYDTQKIKNIHSEALGGEEGERKVAILAALALYLDFINLFILLLRFFGRRR</sequence>
<comment type="similarity">
    <text evidence="2 6">Belongs to the BI1 family.</text>
</comment>
<feature type="transmembrane region" description="Helical" evidence="6">
    <location>
        <begin position="137"/>
        <end position="158"/>
    </location>
</feature>
<dbReference type="Pfam" id="PF01027">
    <property type="entry name" value="Bax1-I"/>
    <property type="match status" value="1"/>
</dbReference>
<dbReference type="PANTHER" id="PTHR23291">
    <property type="entry name" value="BAX INHIBITOR-RELATED"/>
    <property type="match status" value="1"/>
</dbReference>
<dbReference type="Proteomes" id="UP000295008">
    <property type="component" value="Unassembled WGS sequence"/>
</dbReference>
<evidence type="ECO:0000256" key="5">
    <source>
        <dbReference type="ARBA" id="ARBA00023136"/>
    </source>
</evidence>
<evidence type="ECO:0000256" key="4">
    <source>
        <dbReference type="ARBA" id="ARBA00022989"/>
    </source>
</evidence>
<dbReference type="OrthoDB" id="9793828at2"/>